<evidence type="ECO:0000256" key="1">
    <source>
        <dbReference type="SAM" id="SignalP"/>
    </source>
</evidence>
<evidence type="ECO:0008006" key="4">
    <source>
        <dbReference type="Google" id="ProtNLM"/>
    </source>
</evidence>
<sequence>MDKTFAKGLLVAAASALTFAQPAEAAMSCWNPQAASAVAIKDLQSRLMVGTLMCNAMGYDSSASYNKFVLANRAALNQANRDVKARFTAAYGKRSLKEYDRFNTSLANAYGAKPTDRAICDANQRAAREATAAKGNSTKLLAIAEDLGSDVRLPGGRCGRNFASR</sequence>
<dbReference type="Proteomes" id="UP000515955">
    <property type="component" value="Chromosome"/>
</dbReference>
<gene>
    <name evidence="2" type="ORF">H9L12_04475</name>
</gene>
<dbReference type="RefSeq" id="WP_187542793.1">
    <property type="nucleotide sequence ID" value="NZ_CP060717.1"/>
</dbReference>
<dbReference type="KEGG" id="srhi:H9L12_04475"/>
<dbReference type="EMBL" id="CP060717">
    <property type="protein sequence ID" value="QNN65808.1"/>
    <property type="molecule type" value="Genomic_DNA"/>
</dbReference>
<evidence type="ECO:0000313" key="2">
    <source>
        <dbReference type="EMBL" id="QNN65808.1"/>
    </source>
</evidence>
<feature type="signal peptide" evidence="1">
    <location>
        <begin position="1"/>
        <end position="25"/>
    </location>
</feature>
<dbReference type="AlphaFoldDB" id="A0A7G9SD83"/>
<name>A0A7G9SD83_9SPHN</name>
<reference evidence="2 3" key="1">
    <citation type="submission" date="2020-08" db="EMBL/GenBank/DDBJ databases">
        <title>Genome sequence of Sphingomonas rhizophila KACC 19189T.</title>
        <authorList>
            <person name="Hyun D.-W."/>
            <person name="Bae J.-W."/>
        </authorList>
    </citation>
    <scope>NUCLEOTIDE SEQUENCE [LARGE SCALE GENOMIC DNA]</scope>
    <source>
        <strain evidence="2 3">KACC 19189</strain>
    </source>
</reference>
<accession>A0A7G9SD83</accession>
<evidence type="ECO:0000313" key="3">
    <source>
        <dbReference type="Proteomes" id="UP000515955"/>
    </source>
</evidence>
<organism evidence="2 3">
    <name type="scientific">Sphingomonas rhizophila</name>
    <dbReference type="NCBI Taxonomy" id="2071607"/>
    <lineage>
        <taxon>Bacteria</taxon>
        <taxon>Pseudomonadati</taxon>
        <taxon>Pseudomonadota</taxon>
        <taxon>Alphaproteobacteria</taxon>
        <taxon>Sphingomonadales</taxon>
        <taxon>Sphingomonadaceae</taxon>
        <taxon>Sphingomonas</taxon>
    </lineage>
</organism>
<keyword evidence="1" id="KW-0732">Signal</keyword>
<proteinExistence type="predicted"/>
<protein>
    <recommendedName>
        <fullName evidence="4">DUF5333 domain-containing protein</fullName>
    </recommendedName>
</protein>
<keyword evidence="3" id="KW-1185">Reference proteome</keyword>
<feature type="chain" id="PRO_5028897300" description="DUF5333 domain-containing protein" evidence="1">
    <location>
        <begin position="26"/>
        <end position="165"/>
    </location>
</feature>